<feature type="region of interest" description="Disordered" evidence="1">
    <location>
        <begin position="57"/>
        <end position="92"/>
    </location>
</feature>
<accession>A0A067J9Z1</accession>
<evidence type="ECO:0000256" key="1">
    <source>
        <dbReference type="SAM" id="MobiDB-lite"/>
    </source>
</evidence>
<dbReference type="EMBL" id="KK915754">
    <property type="protein sequence ID" value="KDP20586.1"/>
    <property type="molecule type" value="Genomic_DNA"/>
</dbReference>
<protein>
    <submittedName>
        <fullName evidence="2">Uncharacterized protein</fullName>
    </submittedName>
</protein>
<keyword evidence="3" id="KW-1185">Reference proteome</keyword>
<organism evidence="2 3">
    <name type="scientific">Jatropha curcas</name>
    <name type="common">Barbados nut</name>
    <dbReference type="NCBI Taxonomy" id="180498"/>
    <lineage>
        <taxon>Eukaryota</taxon>
        <taxon>Viridiplantae</taxon>
        <taxon>Streptophyta</taxon>
        <taxon>Embryophyta</taxon>
        <taxon>Tracheophyta</taxon>
        <taxon>Spermatophyta</taxon>
        <taxon>Magnoliopsida</taxon>
        <taxon>eudicotyledons</taxon>
        <taxon>Gunneridae</taxon>
        <taxon>Pentapetalae</taxon>
        <taxon>rosids</taxon>
        <taxon>fabids</taxon>
        <taxon>Malpighiales</taxon>
        <taxon>Euphorbiaceae</taxon>
        <taxon>Crotonoideae</taxon>
        <taxon>Jatropheae</taxon>
        <taxon>Jatropha</taxon>
    </lineage>
</organism>
<sequence>MAILSSWPRGAYLVEAGVFRGRTATYEAWWMAKHGDRERENRATLKREMDARLWAMTKTTLDSTRQPDPEGFDDSREMPPRRRRRLTRPVFL</sequence>
<gene>
    <name evidence="2" type="ORF">JCGZ_04213</name>
</gene>
<feature type="compositionally biased region" description="Basic residues" evidence="1">
    <location>
        <begin position="81"/>
        <end position="92"/>
    </location>
</feature>
<dbReference type="AlphaFoldDB" id="A0A067J9Z1"/>
<feature type="compositionally biased region" description="Basic and acidic residues" evidence="1">
    <location>
        <begin position="65"/>
        <end position="80"/>
    </location>
</feature>
<evidence type="ECO:0000313" key="2">
    <source>
        <dbReference type="EMBL" id="KDP20586.1"/>
    </source>
</evidence>
<name>A0A067J9Z1_JATCU</name>
<evidence type="ECO:0000313" key="3">
    <source>
        <dbReference type="Proteomes" id="UP000027138"/>
    </source>
</evidence>
<reference evidence="2 3" key="1">
    <citation type="journal article" date="2014" name="PLoS ONE">
        <title>Global Analysis of Gene Expression Profiles in Physic Nut (Jatropha curcas L.) Seedlings Exposed to Salt Stress.</title>
        <authorList>
            <person name="Zhang L."/>
            <person name="Zhang C."/>
            <person name="Wu P."/>
            <person name="Chen Y."/>
            <person name="Li M."/>
            <person name="Jiang H."/>
            <person name="Wu G."/>
        </authorList>
    </citation>
    <scope>NUCLEOTIDE SEQUENCE [LARGE SCALE GENOMIC DNA]</scope>
    <source>
        <strain evidence="3">cv. GZQX0401</strain>
        <tissue evidence="2">Young leaves</tissue>
    </source>
</reference>
<proteinExistence type="predicted"/>
<dbReference type="Proteomes" id="UP000027138">
    <property type="component" value="Unassembled WGS sequence"/>
</dbReference>